<dbReference type="EC" id="7.6.2.9" evidence="4"/>
<name>J1S399_9ACTN</name>
<dbReference type="SUPFAM" id="SSF52540">
    <property type="entry name" value="P-loop containing nucleoside triphosphate hydrolases"/>
    <property type="match status" value="1"/>
</dbReference>
<feature type="domain" description="ABC transporter" evidence="6">
    <location>
        <begin position="24"/>
        <end position="258"/>
    </location>
</feature>
<dbReference type="SUPFAM" id="SSF50331">
    <property type="entry name" value="MOP-like"/>
    <property type="match status" value="1"/>
</dbReference>
<keyword evidence="2" id="KW-0547">Nucleotide-binding</keyword>
<dbReference type="RefSeq" id="WP_006605396.1">
    <property type="nucleotide sequence ID" value="NZ_CP072931.1"/>
</dbReference>
<dbReference type="GO" id="GO:0043190">
    <property type="term" value="C:ATP-binding cassette (ABC) transporter complex"/>
    <property type="evidence" value="ECO:0007669"/>
    <property type="project" value="InterPro"/>
</dbReference>
<dbReference type="PROSITE" id="PS00211">
    <property type="entry name" value="ABC_TRANSPORTER_1"/>
    <property type="match status" value="1"/>
</dbReference>
<dbReference type="GO" id="GO:0015418">
    <property type="term" value="F:ABC-type quaternary ammonium compound transporting activity"/>
    <property type="evidence" value="ECO:0007669"/>
    <property type="project" value="UniProtKB-EC"/>
</dbReference>
<gene>
    <name evidence="8" type="ORF">SU9_012125</name>
    <name evidence="7" type="ORF">SU9_19359</name>
</gene>
<evidence type="ECO:0000313" key="7">
    <source>
        <dbReference type="EMBL" id="EJJ05292.1"/>
    </source>
</evidence>
<dbReference type="FunFam" id="3.40.50.300:FF:000425">
    <property type="entry name" value="Probable ABC transporter, ATP-binding subunit"/>
    <property type="match status" value="1"/>
</dbReference>
<dbReference type="PANTHER" id="PTHR42781">
    <property type="entry name" value="SPERMIDINE/PUTRESCINE IMPORT ATP-BINDING PROTEIN POTA"/>
    <property type="match status" value="1"/>
</dbReference>
<dbReference type="SMART" id="SM00382">
    <property type="entry name" value="AAA"/>
    <property type="match status" value="1"/>
</dbReference>
<dbReference type="InterPro" id="IPR003439">
    <property type="entry name" value="ABC_transporter-like_ATP-bd"/>
</dbReference>
<dbReference type="eggNOG" id="COG3842">
    <property type="taxonomic scope" value="Bacteria"/>
</dbReference>
<sequence>MPAPAATAPTRAEAPSAPGPASGIRFDGVSVTYGRRGEHTVLDSLDLTVAPGEVMALLGPSGSGKTTALRAVAGFVQPAAGRVLIGGRDVTGLPPHRRGIGMVVQQYALFPHMKVAENVAFGLRAQKTPRAEIPGRVAEALEMTGMAGYAGRHPRELSGGQQQRVALARALAIRPGVLLLDEPLSALDARLRSGMLAELARLHRELPDVSILYVTHDQIEALTLADRIAVLDRARLQECGTPQELYRCPRTEFTASFVGTANLLPVTVRADRGGVDFAGRKLTVPVGDGLAGGATATLCLRPHLVGLGERPHGGGPGNTLHGTITDVQWRGATHRLYVSVDGHRVLADVPERRRTPALGEDVALHFAPEDAVLVPAGLTGDGAQRAQDRAHHAQDRAHHAQDGARHV</sequence>
<feature type="region of interest" description="Disordered" evidence="5">
    <location>
        <begin position="1"/>
        <end position="23"/>
    </location>
</feature>
<protein>
    <recommendedName>
        <fullName evidence="4">ABC-type quaternary amine transporter</fullName>
        <ecNumber evidence="4">7.6.2.9</ecNumber>
    </recommendedName>
</protein>
<dbReference type="Proteomes" id="UP000009036">
    <property type="component" value="Chromosome"/>
</dbReference>
<dbReference type="PANTHER" id="PTHR42781:SF4">
    <property type="entry name" value="SPERMIDINE_PUTRESCINE IMPORT ATP-BINDING PROTEIN POTA"/>
    <property type="match status" value="1"/>
</dbReference>
<dbReference type="PATRIC" id="fig|1160718.3.peg.3919"/>
<evidence type="ECO:0000313" key="8">
    <source>
        <dbReference type="EMBL" id="QTZ92130.1"/>
    </source>
</evidence>
<keyword evidence="1" id="KW-0813">Transport</keyword>
<dbReference type="InterPro" id="IPR050093">
    <property type="entry name" value="ABC_SmlMolc_Importer"/>
</dbReference>
<dbReference type="PROSITE" id="PS50893">
    <property type="entry name" value="ABC_TRANSPORTER_2"/>
    <property type="match status" value="1"/>
</dbReference>
<feature type="compositionally biased region" description="Basic and acidic residues" evidence="5">
    <location>
        <begin position="386"/>
        <end position="407"/>
    </location>
</feature>
<evidence type="ECO:0000259" key="6">
    <source>
        <dbReference type="PROSITE" id="PS50893"/>
    </source>
</evidence>
<reference evidence="8" key="2">
    <citation type="submission" date="2021-04" db="EMBL/GenBank/DDBJ databases">
        <authorList>
            <person name="Wen M.-L."/>
            <person name="Han X.-L."/>
            <person name="Xiong J."/>
        </authorList>
    </citation>
    <scope>NUCLEOTIDE SEQUENCE</scope>
    <source>
        <strain evidence="8">AGR0001</strain>
    </source>
</reference>
<feature type="region of interest" description="Disordered" evidence="5">
    <location>
        <begin position="382"/>
        <end position="407"/>
    </location>
</feature>
<dbReference type="InterPro" id="IPR013611">
    <property type="entry name" value="Transp-assoc_OB_typ2"/>
</dbReference>
<dbReference type="EMBL" id="AJGV01000115">
    <property type="protein sequence ID" value="EJJ05292.1"/>
    <property type="molecule type" value="Genomic_DNA"/>
</dbReference>
<dbReference type="InterPro" id="IPR008995">
    <property type="entry name" value="Mo/tungstate-bd_C_term_dom"/>
</dbReference>
<dbReference type="Pfam" id="PF08402">
    <property type="entry name" value="TOBE_2"/>
    <property type="match status" value="1"/>
</dbReference>
<keyword evidence="3 7" id="KW-0067">ATP-binding</keyword>
<dbReference type="KEGG" id="sauh:SU9_012125"/>
<dbReference type="STRING" id="1160718.SU9_19359"/>
<dbReference type="HOGENOM" id="CLU_000604_1_1_11"/>
<evidence type="ECO:0000256" key="5">
    <source>
        <dbReference type="SAM" id="MobiDB-lite"/>
    </source>
</evidence>
<dbReference type="InterPro" id="IPR003593">
    <property type="entry name" value="AAA+_ATPase"/>
</dbReference>
<dbReference type="InterPro" id="IPR027417">
    <property type="entry name" value="P-loop_NTPase"/>
</dbReference>
<organism evidence="7">
    <name type="scientific">Streptomyces auratus AGR0001</name>
    <dbReference type="NCBI Taxonomy" id="1160718"/>
    <lineage>
        <taxon>Bacteria</taxon>
        <taxon>Bacillati</taxon>
        <taxon>Actinomycetota</taxon>
        <taxon>Actinomycetes</taxon>
        <taxon>Kitasatosporales</taxon>
        <taxon>Streptomycetaceae</taxon>
        <taxon>Streptomyces</taxon>
    </lineage>
</organism>
<evidence type="ECO:0000313" key="9">
    <source>
        <dbReference type="Proteomes" id="UP000009036"/>
    </source>
</evidence>
<dbReference type="AlphaFoldDB" id="J1S399"/>
<dbReference type="InterPro" id="IPR017871">
    <property type="entry name" value="ABC_transporter-like_CS"/>
</dbReference>
<reference evidence="7" key="1">
    <citation type="journal article" date="2012" name="J. Bacteriol.">
        <title>Genome Sequence of Streptomyces auratus Strain AGR0001, a Phoslactomycin-Producing Actinomycete.</title>
        <authorList>
            <person name="Han X."/>
            <person name="Li M."/>
            <person name="Ding Z."/>
            <person name="Zhao J."/>
            <person name="Ji K."/>
            <person name="Wen M."/>
            <person name="Lu T."/>
        </authorList>
    </citation>
    <scope>NUCLEOTIDE SEQUENCE [LARGE SCALE GENOMIC DNA]</scope>
    <source>
        <strain evidence="7">AGR0001</strain>
    </source>
</reference>
<evidence type="ECO:0000256" key="2">
    <source>
        <dbReference type="ARBA" id="ARBA00022741"/>
    </source>
</evidence>
<evidence type="ECO:0000256" key="1">
    <source>
        <dbReference type="ARBA" id="ARBA00022448"/>
    </source>
</evidence>
<accession>J1S399</accession>
<dbReference type="Pfam" id="PF00005">
    <property type="entry name" value="ABC_tran"/>
    <property type="match status" value="1"/>
</dbReference>
<dbReference type="GO" id="GO:0005524">
    <property type="term" value="F:ATP binding"/>
    <property type="evidence" value="ECO:0007669"/>
    <property type="project" value="UniProtKB-KW"/>
</dbReference>
<evidence type="ECO:0000256" key="4">
    <source>
        <dbReference type="ARBA" id="ARBA00066388"/>
    </source>
</evidence>
<dbReference type="Gene3D" id="2.40.50.100">
    <property type="match status" value="1"/>
</dbReference>
<proteinExistence type="predicted"/>
<evidence type="ECO:0000256" key="3">
    <source>
        <dbReference type="ARBA" id="ARBA00022840"/>
    </source>
</evidence>
<dbReference type="EMBL" id="CP072931">
    <property type="protein sequence ID" value="QTZ92130.1"/>
    <property type="molecule type" value="Genomic_DNA"/>
</dbReference>
<dbReference type="GO" id="GO:0016887">
    <property type="term" value="F:ATP hydrolysis activity"/>
    <property type="evidence" value="ECO:0007669"/>
    <property type="project" value="InterPro"/>
</dbReference>
<keyword evidence="9" id="KW-1185">Reference proteome</keyword>
<dbReference type="OrthoDB" id="9802264at2"/>
<dbReference type="Gene3D" id="3.40.50.300">
    <property type="entry name" value="P-loop containing nucleotide triphosphate hydrolases"/>
    <property type="match status" value="1"/>
</dbReference>